<dbReference type="SUPFAM" id="SSF48613">
    <property type="entry name" value="Heme oxygenase-like"/>
    <property type="match status" value="1"/>
</dbReference>
<dbReference type="InterPro" id="IPR016084">
    <property type="entry name" value="Haem_Oase-like_multi-hlx"/>
</dbReference>
<sequence length="230" mass="25975">MLQDISKRRQELVEAAFRGLAIAWTDFEGQLEQVPVIRKLNRGHLQIGDYRALLKNLRQQVVDGGCWIARAASHVDADHFEIRSHFMKHAVTEHRDFQMIEANFIACGGTLEEIRSAPKNIGSEALSAFMFHKASQPNPFALLGAMFMIEGLGSRKAVEWGAAIKEQLGLDDHQVSFMLYHGAHDDDHLDELETHLAMTVHDESDVQDVVRTARIVGRLYALQLEELDHV</sequence>
<keyword evidence="2" id="KW-1185">Reference proteome</keyword>
<dbReference type="Pfam" id="PF14518">
    <property type="entry name" value="Haem_oxygenas_2"/>
    <property type="match status" value="1"/>
</dbReference>
<dbReference type="EMBL" id="BMGH01000001">
    <property type="protein sequence ID" value="GGD01158.1"/>
    <property type="molecule type" value="Genomic_DNA"/>
</dbReference>
<protein>
    <submittedName>
        <fullName evidence="1">3-oxoacyl-ACP synthase</fullName>
    </submittedName>
</protein>
<reference evidence="1" key="2">
    <citation type="submission" date="2020-09" db="EMBL/GenBank/DDBJ databases">
        <authorList>
            <person name="Sun Q."/>
            <person name="Zhou Y."/>
        </authorList>
    </citation>
    <scope>NUCLEOTIDE SEQUENCE</scope>
    <source>
        <strain evidence="1">CGMCC 1.12921</strain>
    </source>
</reference>
<reference evidence="1" key="1">
    <citation type="journal article" date="2014" name="Int. J. Syst. Evol. Microbiol.">
        <title>Complete genome sequence of Corynebacterium casei LMG S-19264T (=DSM 44701T), isolated from a smear-ripened cheese.</title>
        <authorList>
            <consortium name="US DOE Joint Genome Institute (JGI-PGF)"/>
            <person name="Walter F."/>
            <person name="Albersmeier A."/>
            <person name="Kalinowski J."/>
            <person name="Ruckert C."/>
        </authorList>
    </citation>
    <scope>NUCLEOTIDE SEQUENCE</scope>
    <source>
        <strain evidence="1">CGMCC 1.12921</strain>
    </source>
</reference>
<proteinExistence type="predicted"/>
<evidence type="ECO:0000313" key="2">
    <source>
        <dbReference type="Proteomes" id="UP000613582"/>
    </source>
</evidence>
<organism evidence="1 2">
    <name type="scientific">Aquisalinus flavus</name>
    <dbReference type="NCBI Taxonomy" id="1526572"/>
    <lineage>
        <taxon>Bacteria</taxon>
        <taxon>Pseudomonadati</taxon>
        <taxon>Pseudomonadota</taxon>
        <taxon>Alphaproteobacteria</taxon>
        <taxon>Parvularculales</taxon>
        <taxon>Parvularculaceae</taxon>
        <taxon>Aquisalinus</taxon>
    </lineage>
</organism>
<evidence type="ECO:0000313" key="1">
    <source>
        <dbReference type="EMBL" id="GGD01158.1"/>
    </source>
</evidence>
<dbReference type="Proteomes" id="UP000613582">
    <property type="component" value="Unassembled WGS sequence"/>
</dbReference>
<gene>
    <name evidence="1" type="ORF">GCM10011342_07670</name>
</gene>
<dbReference type="AlphaFoldDB" id="A0A8J2V2C7"/>
<name>A0A8J2V2C7_9PROT</name>
<comment type="caution">
    <text evidence="1">The sequence shown here is derived from an EMBL/GenBank/DDBJ whole genome shotgun (WGS) entry which is preliminary data.</text>
</comment>
<dbReference type="RefSeq" id="WP_188159962.1">
    <property type="nucleotide sequence ID" value="NZ_BMGH01000001.1"/>
</dbReference>
<accession>A0A8J2V2C7</accession>
<dbReference type="Gene3D" id="1.20.910.10">
    <property type="entry name" value="Heme oxygenase-like"/>
    <property type="match status" value="1"/>
</dbReference>